<evidence type="ECO:0000256" key="9">
    <source>
        <dbReference type="ARBA" id="ARBA00023237"/>
    </source>
</evidence>
<evidence type="ECO:0000256" key="11">
    <source>
        <dbReference type="RuleBase" id="RU003357"/>
    </source>
</evidence>
<dbReference type="Proteomes" id="UP001054846">
    <property type="component" value="Chromosome"/>
</dbReference>
<organism evidence="16 17">
    <name type="scientific">Gloeobacter morelensis MG652769</name>
    <dbReference type="NCBI Taxonomy" id="2781736"/>
    <lineage>
        <taxon>Bacteria</taxon>
        <taxon>Bacillati</taxon>
        <taxon>Cyanobacteriota</taxon>
        <taxon>Cyanophyceae</taxon>
        <taxon>Gloeobacterales</taxon>
        <taxon>Gloeobacteraceae</taxon>
        <taxon>Gloeobacter</taxon>
        <taxon>Gloeobacter morelensis</taxon>
    </lineage>
</organism>
<sequence>MIHFEGQKHRRRPWLFAAASVGPCLWAAQVLAIPVVPTAAGQTVAAPGRVQQLLGLWKGSASDLTGDSPPWAIAPPAPQMHLGQAPPQPSADTQISQAPATEAEDFSGDILDEVSVTATRRPTRERDTTATTYTVTKEDFRRLGALTVTDALVQVPGFQSLPALGGVRNSGNSYLRGFDDQRFQLLRDGISLQRSSNNRVDISRISLEDIERVEVVTGGATLRYGAGAAGGVINLISETPKGPPKLTLKYEAGSYGFSRYVGKYGGGDDTFSYNLVYTGLVAFNNFPYSLTIPNTAQFYDRDAVAPNGQSLFGYLKPELGPAVTLSGINDTGYNASDSYSGKLVFRPDPANRLTLRLNQQNSKNEAFGPGRSAFGLCRGGTSVQPNGTTSGRRFLPLDANGNELPCDTQAFIFNTPTAAFSGRYNFDANAAGTVAIPTGQSYLIEPLTGTTNFFQRFLQAQTEATVFWDYEITPTTSLNSYLSLVRILTITEQPSPFFYDTNARGTGTPGAITVPTPAQPFIDNLRYEAQTALNSQISPGQNLSFGINFLEDRSYQQQQSKGVQTFFDRAIARLSLFLIDDISFSNELKANLGLRLTNSSQFGSVLTPAAGVRYSPNNVLSLRANYSYIFNAPALSNLFASGSNLLSNPGLRPESGVTYDVGFDLTPARNLGLRFTYFNSYLDGAIGGVTLANPNPATAGAIPLVIQAQNLDTRQAAGIEAVADWRPTDQLRLQAIWTNSDVRAAGNIDNPSQSTFPFYYQFQDPGIPFNSVLVSASYLHQGWLVSLVGRYDGGKRRATTASGVASRGSNEYVPAWATLDLNVEIPLAPLFTLTGSVFNLTDTQYESLSGIPAPGTTFRIGGRLELGG</sequence>
<name>A0ABY3PM24_9CYAN</name>
<proteinExistence type="inferred from homology"/>
<evidence type="ECO:0000313" key="16">
    <source>
        <dbReference type="EMBL" id="UFP94740.1"/>
    </source>
</evidence>
<gene>
    <name evidence="16" type="ORF">ISF26_00330</name>
</gene>
<feature type="region of interest" description="Disordered" evidence="12">
    <location>
        <begin position="76"/>
        <end position="106"/>
    </location>
</feature>
<feature type="domain" description="TonB-dependent receptor-like beta-barrel" evidence="14">
    <location>
        <begin position="421"/>
        <end position="840"/>
    </location>
</feature>
<dbReference type="Pfam" id="PF07715">
    <property type="entry name" value="Plug"/>
    <property type="match status" value="1"/>
</dbReference>
<dbReference type="InterPro" id="IPR036942">
    <property type="entry name" value="Beta-barrel_TonB_sf"/>
</dbReference>
<dbReference type="InterPro" id="IPR012910">
    <property type="entry name" value="Plug_dom"/>
</dbReference>
<evidence type="ECO:0000259" key="15">
    <source>
        <dbReference type="Pfam" id="PF07715"/>
    </source>
</evidence>
<feature type="compositionally biased region" description="Polar residues" evidence="12">
    <location>
        <begin position="90"/>
        <end position="99"/>
    </location>
</feature>
<dbReference type="Pfam" id="PF00593">
    <property type="entry name" value="TonB_dep_Rec_b-barrel"/>
    <property type="match status" value="1"/>
</dbReference>
<keyword evidence="5 13" id="KW-0732">Signal</keyword>
<keyword evidence="7 10" id="KW-0472">Membrane</keyword>
<feature type="signal peptide" evidence="13">
    <location>
        <begin position="1"/>
        <end position="32"/>
    </location>
</feature>
<dbReference type="PANTHER" id="PTHR30069:SF29">
    <property type="entry name" value="HEMOGLOBIN AND HEMOGLOBIN-HAPTOGLOBIN-BINDING PROTEIN 1-RELATED"/>
    <property type="match status" value="1"/>
</dbReference>
<keyword evidence="9 10" id="KW-0998">Cell outer membrane</keyword>
<keyword evidence="17" id="KW-1185">Reference proteome</keyword>
<evidence type="ECO:0000256" key="10">
    <source>
        <dbReference type="PROSITE-ProRule" id="PRU01360"/>
    </source>
</evidence>
<evidence type="ECO:0000256" key="7">
    <source>
        <dbReference type="ARBA" id="ARBA00023136"/>
    </source>
</evidence>
<keyword evidence="6 11" id="KW-0798">TonB box</keyword>
<evidence type="ECO:0000256" key="4">
    <source>
        <dbReference type="ARBA" id="ARBA00022692"/>
    </source>
</evidence>
<evidence type="ECO:0000259" key="14">
    <source>
        <dbReference type="Pfam" id="PF00593"/>
    </source>
</evidence>
<keyword evidence="8 16" id="KW-0675">Receptor</keyword>
<comment type="similarity">
    <text evidence="10 11">Belongs to the TonB-dependent receptor family.</text>
</comment>
<evidence type="ECO:0000256" key="6">
    <source>
        <dbReference type="ARBA" id="ARBA00023077"/>
    </source>
</evidence>
<evidence type="ECO:0000256" key="2">
    <source>
        <dbReference type="ARBA" id="ARBA00022448"/>
    </source>
</evidence>
<dbReference type="SUPFAM" id="SSF56935">
    <property type="entry name" value="Porins"/>
    <property type="match status" value="1"/>
</dbReference>
<dbReference type="PANTHER" id="PTHR30069">
    <property type="entry name" value="TONB-DEPENDENT OUTER MEMBRANE RECEPTOR"/>
    <property type="match status" value="1"/>
</dbReference>
<keyword evidence="4 10" id="KW-0812">Transmembrane</keyword>
<evidence type="ECO:0000256" key="1">
    <source>
        <dbReference type="ARBA" id="ARBA00004571"/>
    </source>
</evidence>
<keyword evidence="2 10" id="KW-0813">Transport</keyword>
<dbReference type="EMBL" id="CP063845">
    <property type="protein sequence ID" value="UFP94740.1"/>
    <property type="molecule type" value="Genomic_DNA"/>
</dbReference>
<dbReference type="InterPro" id="IPR037066">
    <property type="entry name" value="Plug_dom_sf"/>
</dbReference>
<comment type="subcellular location">
    <subcellularLocation>
        <location evidence="1 10">Cell outer membrane</location>
        <topology evidence="1 10">Multi-pass membrane protein</topology>
    </subcellularLocation>
</comment>
<dbReference type="InterPro" id="IPR039426">
    <property type="entry name" value="TonB-dep_rcpt-like"/>
</dbReference>
<protein>
    <submittedName>
        <fullName evidence="16">TonB-dependent receptor</fullName>
    </submittedName>
</protein>
<feature type="chain" id="PRO_5045110091" evidence="13">
    <location>
        <begin position="33"/>
        <end position="868"/>
    </location>
</feature>
<accession>A0ABY3PM24</accession>
<evidence type="ECO:0000256" key="5">
    <source>
        <dbReference type="ARBA" id="ARBA00022729"/>
    </source>
</evidence>
<dbReference type="InterPro" id="IPR000531">
    <property type="entry name" value="Beta-barrel_TonB"/>
</dbReference>
<evidence type="ECO:0000256" key="8">
    <source>
        <dbReference type="ARBA" id="ARBA00023170"/>
    </source>
</evidence>
<dbReference type="Gene3D" id="2.170.130.10">
    <property type="entry name" value="TonB-dependent receptor, plug domain"/>
    <property type="match status" value="1"/>
</dbReference>
<dbReference type="CDD" id="cd01347">
    <property type="entry name" value="ligand_gated_channel"/>
    <property type="match status" value="1"/>
</dbReference>
<evidence type="ECO:0000256" key="13">
    <source>
        <dbReference type="SAM" id="SignalP"/>
    </source>
</evidence>
<feature type="domain" description="TonB-dependent receptor plug" evidence="15">
    <location>
        <begin position="125"/>
        <end position="232"/>
    </location>
</feature>
<dbReference type="PROSITE" id="PS52016">
    <property type="entry name" value="TONB_DEPENDENT_REC_3"/>
    <property type="match status" value="1"/>
</dbReference>
<reference evidence="16 17" key="1">
    <citation type="journal article" date="2021" name="Genome Biol. Evol.">
        <title>Complete Genome Sequencing of a Novel Gloeobacter Species from a Waterfall Cave in Mexico.</title>
        <authorList>
            <person name="Saw J.H."/>
            <person name="Cardona T."/>
            <person name="Montejano G."/>
        </authorList>
    </citation>
    <scope>NUCLEOTIDE SEQUENCE [LARGE SCALE GENOMIC DNA]</scope>
    <source>
        <strain evidence="16">MG652769</strain>
    </source>
</reference>
<evidence type="ECO:0000313" key="17">
    <source>
        <dbReference type="Proteomes" id="UP001054846"/>
    </source>
</evidence>
<dbReference type="RefSeq" id="WP_230841796.1">
    <property type="nucleotide sequence ID" value="NZ_CP063845.1"/>
</dbReference>
<dbReference type="Gene3D" id="2.40.170.20">
    <property type="entry name" value="TonB-dependent receptor, beta-barrel domain"/>
    <property type="match status" value="1"/>
</dbReference>
<evidence type="ECO:0000256" key="3">
    <source>
        <dbReference type="ARBA" id="ARBA00022452"/>
    </source>
</evidence>
<evidence type="ECO:0000256" key="12">
    <source>
        <dbReference type="SAM" id="MobiDB-lite"/>
    </source>
</evidence>
<keyword evidence="3 10" id="KW-1134">Transmembrane beta strand</keyword>